<comment type="caution">
    <text evidence="2">The sequence shown here is derived from an EMBL/GenBank/DDBJ whole genome shotgun (WGS) entry which is preliminary data.</text>
</comment>
<protein>
    <submittedName>
        <fullName evidence="2">Nickel transporter</fullName>
    </submittedName>
</protein>
<keyword evidence="3" id="KW-1185">Reference proteome</keyword>
<keyword evidence="1" id="KW-0732">Signal</keyword>
<gene>
    <name evidence="2" type="ORF">GCM10008111_08510</name>
</gene>
<reference evidence="3" key="1">
    <citation type="journal article" date="2019" name="Int. J. Syst. Evol. Microbiol.">
        <title>The Global Catalogue of Microorganisms (GCM) 10K type strain sequencing project: providing services to taxonomists for standard genome sequencing and annotation.</title>
        <authorList>
            <consortium name="The Broad Institute Genomics Platform"/>
            <consortium name="The Broad Institute Genome Sequencing Center for Infectious Disease"/>
            <person name="Wu L."/>
            <person name="Ma J."/>
        </authorList>
    </citation>
    <scope>NUCLEOTIDE SEQUENCE [LARGE SCALE GENOMIC DNA]</scope>
    <source>
        <strain evidence="3">KCTC 23723</strain>
    </source>
</reference>
<evidence type="ECO:0000256" key="1">
    <source>
        <dbReference type="SAM" id="SignalP"/>
    </source>
</evidence>
<dbReference type="Proteomes" id="UP000634667">
    <property type="component" value="Unassembled WGS sequence"/>
</dbReference>
<evidence type="ECO:0000313" key="2">
    <source>
        <dbReference type="EMBL" id="GGW54829.1"/>
    </source>
</evidence>
<feature type="signal peptide" evidence="1">
    <location>
        <begin position="1"/>
        <end position="19"/>
    </location>
</feature>
<dbReference type="Pfam" id="PF10670">
    <property type="entry name" value="DUF4198"/>
    <property type="match status" value="1"/>
</dbReference>
<evidence type="ECO:0000313" key="3">
    <source>
        <dbReference type="Proteomes" id="UP000634667"/>
    </source>
</evidence>
<name>A0ABQ2WGT6_9ALTE</name>
<sequence length="265" mass="29040">MKKLLLAAIFTLSSQSVLAHTLWVMPSHFVLSGEDTWISVDVSAANMTFVADKGVSPDSLRIIFPDGQSQPFAQQYQGKRKSQADHQLVADGTYLIENGGAPRYFTLFEVNGERKRIMADKKAAMSELPKHATKITTSRSQSKALAVVTVNAPNRKAITPKGEGFEVNFVTHPADYVAEDAIQWQLLIEGKPAAGVKVELSREGELYRNNAARVTLESDTEGKLQFTPEHAGRYLLEASYQANTVTALADNERASLTLTFEVGVP</sequence>
<dbReference type="EMBL" id="BMYR01000003">
    <property type="protein sequence ID" value="GGW54829.1"/>
    <property type="molecule type" value="Genomic_DNA"/>
</dbReference>
<organism evidence="2 3">
    <name type="scientific">Alishewanella tabrizica</name>
    <dbReference type="NCBI Taxonomy" id="671278"/>
    <lineage>
        <taxon>Bacteria</taxon>
        <taxon>Pseudomonadati</taxon>
        <taxon>Pseudomonadota</taxon>
        <taxon>Gammaproteobacteria</taxon>
        <taxon>Alteromonadales</taxon>
        <taxon>Alteromonadaceae</taxon>
        <taxon>Alishewanella</taxon>
    </lineage>
</organism>
<dbReference type="RefSeq" id="WP_189480868.1">
    <property type="nucleotide sequence ID" value="NZ_BMYR01000003.1"/>
</dbReference>
<accession>A0ABQ2WGT6</accession>
<dbReference type="InterPro" id="IPR019613">
    <property type="entry name" value="DUF4198"/>
</dbReference>
<proteinExistence type="predicted"/>
<feature type="chain" id="PRO_5045125718" evidence="1">
    <location>
        <begin position="20"/>
        <end position="265"/>
    </location>
</feature>